<keyword evidence="3" id="KW-0808">Transferase</keyword>
<dbReference type="Pfam" id="PF13444">
    <property type="entry name" value="Acetyltransf_5"/>
    <property type="match status" value="1"/>
</dbReference>
<dbReference type="GO" id="GO:0006629">
    <property type="term" value="P:lipid metabolic process"/>
    <property type="evidence" value="ECO:0007669"/>
    <property type="project" value="UniProtKB-KW"/>
</dbReference>
<protein>
    <submittedName>
        <fullName evidence="6">Hemolysin</fullName>
    </submittedName>
</protein>
<evidence type="ECO:0000256" key="1">
    <source>
        <dbReference type="ARBA" id="ARBA00005189"/>
    </source>
</evidence>
<name>A0A3B0R4D7_9ZZZZ</name>
<keyword evidence="2" id="KW-0444">Lipid biosynthesis</keyword>
<dbReference type="EMBL" id="UOEC01000028">
    <property type="protein sequence ID" value="VAV87372.1"/>
    <property type="molecule type" value="Genomic_DNA"/>
</dbReference>
<reference evidence="6" key="1">
    <citation type="submission" date="2018-06" db="EMBL/GenBank/DDBJ databases">
        <authorList>
            <person name="Zhirakovskaya E."/>
        </authorList>
    </citation>
    <scope>NUCLEOTIDE SEQUENCE</scope>
</reference>
<dbReference type="SUPFAM" id="SSF55729">
    <property type="entry name" value="Acyl-CoA N-acyltransferases (Nat)"/>
    <property type="match status" value="1"/>
</dbReference>
<dbReference type="PANTHER" id="PTHR37323:SF1">
    <property type="entry name" value="L-ORNITHINE N(ALPHA)-ACYLTRANSFERASE"/>
    <property type="match status" value="1"/>
</dbReference>
<evidence type="ECO:0000256" key="5">
    <source>
        <dbReference type="ARBA" id="ARBA00023315"/>
    </source>
</evidence>
<proteinExistence type="predicted"/>
<accession>A0A3B0R4D7</accession>
<evidence type="ECO:0000313" key="6">
    <source>
        <dbReference type="EMBL" id="VAV87372.1"/>
    </source>
</evidence>
<dbReference type="InterPro" id="IPR016181">
    <property type="entry name" value="Acyl_CoA_acyltransferase"/>
</dbReference>
<organism evidence="6">
    <name type="scientific">hydrothermal vent metagenome</name>
    <dbReference type="NCBI Taxonomy" id="652676"/>
    <lineage>
        <taxon>unclassified sequences</taxon>
        <taxon>metagenomes</taxon>
        <taxon>ecological metagenomes</taxon>
    </lineage>
</organism>
<sequence length="271" mass="30546">MILAHKGNLVARLAANNGELDAAQHLRYKIFYQELSASPDQQSRLTERDVDEFDEICDHLLVVRETAEIKPDTIIIDGGELVGTYRLLAHDKALACLGFYSQKEFDLAPLMARKPTLKFLELGRSCVRRPFRTKPVVELLWQGIWNYLRLHQLDVMIGCASLEGTDIQELQLPLSFLHHNFKPASGWQVRAHEKCRVPFSPLPVDQINDRQALKALPPLIKGYLRLGASIGEGAVFDHQFNTTDVLIILPVSAIDPRYFARFGAPGEQPVV</sequence>
<keyword evidence="4" id="KW-0443">Lipid metabolism</keyword>
<comment type="pathway">
    <text evidence="1">Lipid metabolism.</text>
</comment>
<dbReference type="AlphaFoldDB" id="A0A3B0R4D7"/>
<evidence type="ECO:0000256" key="3">
    <source>
        <dbReference type="ARBA" id="ARBA00022679"/>
    </source>
</evidence>
<dbReference type="PANTHER" id="PTHR37323">
    <property type="entry name" value="GCN5-RELATED N-ACETYLTRANSFERASE"/>
    <property type="match status" value="1"/>
</dbReference>
<dbReference type="GO" id="GO:0016746">
    <property type="term" value="F:acyltransferase activity"/>
    <property type="evidence" value="ECO:0007669"/>
    <property type="project" value="UniProtKB-KW"/>
</dbReference>
<dbReference type="Gene3D" id="3.40.630.30">
    <property type="match status" value="1"/>
</dbReference>
<evidence type="ECO:0000256" key="4">
    <source>
        <dbReference type="ARBA" id="ARBA00023098"/>
    </source>
</evidence>
<keyword evidence="5" id="KW-0012">Acyltransferase</keyword>
<evidence type="ECO:0000256" key="2">
    <source>
        <dbReference type="ARBA" id="ARBA00022516"/>
    </source>
</evidence>
<gene>
    <name evidence="6" type="ORF">MNBD_ALPHA08-1292</name>
</gene>
<dbReference type="InterPro" id="IPR052351">
    <property type="entry name" value="Ornithine_N-alpha-AT"/>
</dbReference>